<reference evidence="1 2" key="1">
    <citation type="submission" date="2013-01" db="EMBL/GenBank/DDBJ databases">
        <authorList>
            <person name="Harkins D.M."/>
            <person name="Durkin A.S."/>
            <person name="Brinkac L.M."/>
            <person name="Haft D.H."/>
            <person name="Selengut J.D."/>
            <person name="Sanka R."/>
            <person name="DePew J."/>
            <person name="Purushe J."/>
            <person name="Whelen A.C."/>
            <person name="Vinetz J.M."/>
            <person name="Sutton G.G."/>
            <person name="Nierman W.C."/>
            <person name="Fouts D.E."/>
        </authorList>
    </citation>
    <scope>NUCLEOTIDE SEQUENCE [LARGE SCALE GENOMIC DNA]</scope>
    <source>
        <strain evidence="1 2">2007001578</strain>
    </source>
</reference>
<sequence length="159" mass="19196">MFIKKVLYCKFKSIVSVHGFQSVLKKKSNQFFQNFPIQTNPSGFPSLNRTFEKKFPLLEFVGKELYFKIPEMNQIYFMDQIIKLGHMWVVTSFPPSFFNFVRKNISNNLLIRYILLGNEWYVCDIIGERIMSYFLLKEPERTFPILKKYVHHENDWFVR</sequence>
<proteinExistence type="predicted"/>
<comment type="caution">
    <text evidence="1">The sequence shown here is derived from an EMBL/GenBank/DDBJ whole genome shotgun (WGS) entry which is preliminary data.</text>
</comment>
<name>A0ABN0J2F2_9LEPT</name>
<dbReference type="InterPro" id="IPR016024">
    <property type="entry name" value="ARM-type_fold"/>
</dbReference>
<evidence type="ECO:0000313" key="2">
    <source>
        <dbReference type="Proteomes" id="UP000012099"/>
    </source>
</evidence>
<dbReference type="Proteomes" id="UP000012099">
    <property type="component" value="Unassembled WGS sequence"/>
</dbReference>
<dbReference type="SUPFAM" id="SSF48371">
    <property type="entry name" value="ARM repeat"/>
    <property type="match status" value="1"/>
</dbReference>
<evidence type="ECO:0000313" key="1">
    <source>
        <dbReference type="EMBL" id="EMN01120.1"/>
    </source>
</evidence>
<dbReference type="EMBL" id="AHMH02000064">
    <property type="protein sequence ID" value="EMN01120.1"/>
    <property type="molecule type" value="Genomic_DNA"/>
</dbReference>
<gene>
    <name evidence="1" type="ORF">LEP1GSC035_2353</name>
</gene>
<protein>
    <submittedName>
        <fullName evidence="1">Uncharacterized protein</fullName>
    </submittedName>
</protein>
<organism evidence="1 2">
    <name type="scientific">Leptospira noguchii str. 2007001578</name>
    <dbReference type="NCBI Taxonomy" id="1049974"/>
    <lineage>
        <taxon>Bacteria</taxon>
        <taxon>Pseudomonadati</taxon>
        <taxon>Spirochaetota</taxon>
        <taxon>Spirochaetia</taxon>
        <taxon>Leptospirales</taxon>
        <taxon>Leptospiraceae</taxon>
        <taxon>Leptospira</taxon>
    </lineage>
</organism>
<keyword evidence="2" id="KW-1185">Reference proteome</keyword>
<accession>A0ABN0J2F2</accession>
<dbReference type="Gene3D" id="1.25.10.90">
    <property type="match status" value="1"/>
</dbReference>